<name>A9WF16_CHLAA</name>
<feature type="coiled-coil region" evidence="3">
    <location>
        <begin position="101"/>
        <end position="393"/>
    </location>
</feature>
<dbReference type="AlphaFoldDB" id="A9WF16"/>
<proteinExistence type="predicted"/>
<dbReference type="Gene3D" id="2.40.50.100">
    <property type="match status" value="2"/>
</dbReference>
<dbReference type="KEGG" id="cau:Caur_2119"/>
<dbReference type="InterPro" id="IPR050465">
    <property type="entry name" value="UPF0194_transport"/>
</dbReference>
<feature type="domain" description="CusB-like beta-barrel" evidence="6">
    <location>
        <begin position="434"/>
        <end position="504"/>
    </location>
</feature>
<dbReference type="GO" id="GO:0030313">
    <property type="term" value="C:cell envelope"/>
    <property type="evidence" value="ECO:0007669"/>
    <property type="project" value="UniProtKB-SubCell"/>
</dbReference>
<keyword evidence="2 3" id="KW-0175">Coiled coil</keyword>
<dbReference type="RefSeq" id="WP_012257985.1">
    <property type="nucleotide sequence ID" value="NC_010175.1"/>
</dbReference>
<evidence type="ECO:0000313" key="8">
    <source>
        <dbReference type="Proteomes" id="UP000002008"/>
    </source>
</evidence>
<evidence type="ECO:0000259" key="5">
    <source>
        <dbReference type="Pfam" id="PF25917"/>
    </source>
</evidence>
<keyword evidence="8" id="KW-1185">Reference proteome</keyword>
<evidence type="ECO:0000256" key="4">
    <source>
        <dbReference type="SAM" id="SignalP"/>
    </source>
</evidence>
<dbReference type="InterPro" id="IPR058792">
    <property type="entry name" value="Beta-barrel_RND_2"/>
</dbReference>
<evidence type="ECO:0000256" key="1">
    <source>
        <dbReference type="ARBA" id="ARBA00004196"/>
    </source>
</evidence>
<dbReference type="Proteomes" id="UP000002008">
    <property type="component" value="Chromosome"/>
</dbReference>
<accession>A9WF16</accession>
<dbReference type="PROSITE" id="PS51257">
    <property type="entry name" value="PROKAR_LIPOPROTEIN"/>
    <property type="match status" value="1"/>
</dbReference>
<sequence>MRRFWLMLITMLALLLSACTQQTMPDTEAVAVATPQATESSPVPASTAAPTIVNGTLIANGRVQPMTVLDLSFVNGGSVVEVLVKPGDRVRAGDVMASLDIRALDLTLAEARVALAEAQANYEQLRSGATPEQIAQAEAEIERARARLADGRTNVTQSDIAAVQAELREARAVLERLQKGITPEDRARLEAAVAEAKARLQTRINTLAGEKTQLESQIERLANELRNAQDDYSRTAWANQQIVANGGQLTQAQIDNETRLLRAVENAERRLQEARVALETVRQNEFSEIAAYRAEVEQAEALLADASRPATPDQIAAAEKRILQAEARLAQLTINHPNEVAVYEAELRKAEADFARLVAEPTSAQIAIAQARIERAEIEVRRAELNRERYQIRAPIDATVVTVTVQPGQTVEANQRVITLATLDQWQIVVPNLSEIHVSLIQENDPVTISFIALPDLRLSGRVSYIEPIGQETGIGTTYTVRIIPDSWDQRLRWNMNAQVVFSAGQ</sequence>
<dbReference type="InParanoid" id="A9WF16"/>
<dbReference type="HOGENOM" id="CLU_018816_6_3_0"/>
<dbReference type="Gene3D" id="1.10.287.470">
    <property type="entry name" value="Helix hairpin bin"/>
    <property type="match status" value="1"/>
</dbReference>
<evidence type="ECO:0000259" key="6">
    <source>
        <dbReference type="Pfam" id="PF25954"/>
    </source>
</evidence>
<dbReference type="PANTHER" id="PTHR32347:SF23">
    <property type="entry name" value="BLL5650 PROTEIN"/>
    <property type="match status" value="1"/>
</dbReference>
<dbReference type="InterPro" id="IPR058625">
    <property type="entry name" value="MdtA-like_BSH"/>
</dbReference>
<feature type="chain" id="PRO_5002745795" evidence="4">
    <location>
        <begin position="24"/>
        <end position="506"/>
    </location>
</feature>
<evidence type="ECO:0000313" key="7">
    <source>
        <dbReference type="EMBL" id="ABY35331.1"/>
    </source>
</evidence>
<dbReference type="Pfam" id="PF25954">
    <property type="entry name" value="Beta-barrel_RND_2"/>
    <property type="match status" value="1"/>
</dbReference>
<evidence type="ECO:0000256" key="3">
    <source>
        <dbReference type="SAM" id="Coils"/>
    </source>
</evidence>
<comment type="subcellular location">
    <subcellularLocation>
        <location evidence="1">Cell envelope</location>
    </subcellularLocation>
</comment>
<reference evidence="8" key="1">
    <citation type="journal article" date="2011" name="BMC Genomics">
        <title>Complete genome sequence of the filamentous anoxygenic phototrophic bacterium Chloroflexus aurantiacus.</title>
        <authorList>
            <person name="Tang K.H."/>
            <person name="Barry K."/>
            <person name="Chertkov O."/>
            <person name="Dalin E."/>
            <person name="Han C.S."/>
            <person name="Hauser L.J."/>
            <person name="Honchak B.M."/>
            <person name="Karbach L.E."/>
            <person name="Land M.L."/>
            <person name="Lapidus A."/>
            <person name="Larimer F.W."/>
            <person name="Mikhailova N."/>
            <person name="Pitluck S."/>
            <person name="Pierson B.K."/>
            <person name="Blankenship R.E."/>
        </authorList>
    </citation>
    <scope>NUCLEOTIDE SEQUENCE [LARGE SCALE GENOMIC DNA]</scope>
    <source>
        <strain evidence="8">ATCC 29366 / DSM 635 / J-10-fl</strain>
    </source>
</reference>
<evidence type="ECO:0000256" key="2">
    <source>
        <dbReference type="ARBA" id="ARBA00023054"/>
    </source>
</evidence>
<dbReference type="EnsemblBacteria" id="ABY35331">
    <property type="protein sequence ID" value="ABY35331"/>
    <property type="gene ID" value="Caur_2119"/>
</dbReference>
<dbReference type="eggNOG" id="COG1566">
    <property type="taxonomic scope" value="Bacteria"/>
</dbReference>
<dbReference type="STRING" id="324602.Caur_2119"/>
<keyword evidence="4" id="KW-0732">Signal</keyword>
<dbReference type="EMBL" id="CP000909">
    <property type="protein sequence ID" value="ABY35331.1"/>
    <property type="molecule type" value="Genomic_DNA"/>
</dbReference>
<feature type="signal peptide" evidence="4">
    <location>
        <begin position="1"/>
        <end position="23"/>
    </location>
</feature>
<feature type="domain" description="Multidrug resistance protein MdtA-like barrel-sandwich hybrid" evidence="5">
    <location>
        <begin position="77"/>
        <end position="417"/>
    </location>
</feature>
<dbReference type="PANTHER" id="PTHR32347">
    <property type="entry name" value="EFFLUX SYSTEM COMPONENT YKNX-RELATED"/>
    <property type="match status" value="1"/>
</dbReference>
<organism evidence="7 8">
    <name type="scientific">Chloroflexus aurantiacus (strain ATCC 29366 / DSM 635 / J-10-fl)</name>
    <dbReference type="NCBI Taxonomy" id="324602"/>
    <lineage>
        <taxon>Bacteria</taxon>
        <taxon>Bacillati</taxon>
        <taxon>Chloroflexota</taxon>
        <taxon>Chloroflexia</taxon>
        <taxon>Chloroflexales</taxon>
        <taxon>Chloroflexineae</taxon>
        <taxon>Chloroflexaceae</taxon>
        <taxon>Chloroflexus</taxon>
    </lineage>
</organism>
<dbReference type="PATRIC" id="fig|324602.8.peg.2401"/>
<protein>
    <submittedName>
        <fullName evidence="7">Secretion protein HlyD family protein</fullName>
    </submittedName>
</protein>
<gene>
    <name evidence="7" type="ordered locus">Caur_2119</name>
</gene>
<dbReference type="Gene3D" id="2.40.30.170">
    <property type="match status" value="1"/>
</dbReference>
<dbReference type="SUPFAM" id="SSF111369">
    <property type="entry name" value="HlyD-like secretion proteins"/>
    <property type="match status" value="2"/>
</dbReference>
<dbReference type="eggNOG" id="COG0845">
    <property type="taxonomic scope" value="Bacteria"/>
</dbReference>
<dbReference type="Pfam" id="PF25917">
    <property type="entry name" value="BSH_RND"/>
    <property type="match status" value="1"/>
</dbReference>